<evidence type="ECO:0000313" key="7">
    <source>
        <dbReference type="Proteomes" id="UP000006315"/>
    </source>
</evidence>
<dbReference type="EC" id="3.6.5.-" evidence="4"/>
<evidence type="ECO:0000256" key="1">
    <source>
        <dbReference type="ARBA" id="ARBA00022741"/>
    </source>
</evidence>
<gene>
    <name evidence="4" type="primary">bipA</name>
    <name evidence="6" type="ORF">BAZO_04110</name>
</gene>
<dbReference type="InterPro" id="IPR031157">
    <property type="entry name" value="G_TR_CS"/>
</dbReference>
<dbReference type="FunFam" id="2.40.50.250:FF:000001">
    <property type="entry name" value="GTP-binding protein TypA"/>
    <property type="match status" value="1"/>
</dbReference>
<comment type="function">
    <text evidence="4">A 50S ribosomal subunit assembly protein with GTPase activity, required for 50S subunit assembly at low temperatures, may also play a role in translation. Binds GTP and analogs. Binds the 70S ribosome between the 30S and 50S subunits, in a similar position as ribosome-bound EF-G; it contacts a number of ribosomal proteins, both rRNAs and the A-site tRNA.</text>
</comment>
<dbReference type="Proteomes" id="UP000006315">
    <property type="component" value="Unassembled WGS sequence"/>
</dbReference>
<dbReference type="GO" id="GO:0003924">
    <property type="term" value="F:GTPase activity"/>
    <property type="evidence" value="ECO:0007669"/>
    <property type="project" value="UniProtKB-UniRule"/>
</dbReference>
<proteinExistence type="inferred from homology"/>
<dbReference type="InterPro" id="IPR000795">
    <property type="entry name" value="T_Tr_GTP-bd_dom"/>
</dbReference>
<dbReference type="PANTHER" id="PTHR42908:SF8">
    <property type="entry name" value="TR-TYPE G DOMAIN-CONTAINING PROTEIN"/>
    <property type="match status" value="1"/>
</dbReference>
<dbReference type="InterPro" id="IPR048876">
    <property type="entry name" value="BipA_C"/>
</dbReference>
<dbReference type="Gene3D" id="3.30.70.870">
    <property type="entry name" value="Elongation Factor G (Translational Gtpase), domain 3"/>
    <property type="match status" value="1"/>
</dbReference>
<dbReference type="AlphaFoldDB" id="K6D7L8"/>
<dbReference type="SUPFAM" id="SSF52540">
    <property type="entry name" value="P-loop containing nucleoside triphosphate hydrolases"/>
    <property type="match status" value="1"/>
</dbReference>
<dbReference type="RefSeq" id="WP_003330003.1">
    <property type="nucleotide sequence ID" value="NZ_AJLR01000039.1"/>
</dbReference>
<evidence type="ECO:0000256" key="2">
    <source>
        <dbReference type="ARBA" id="ARBA00023134"/>
    </source>
</evidence>
<keyword evidence="4" id="KW-0690">Ribosome biogenesis</keyword>
<organism evidence="6 7">
    <name type="scientific">Schinkia azotoformans LMG 9581</name>
    <dbReference type="NCBI Taxonomy" id="1131731"/>
    <lineage>
        <taxon>Bacteria</taxon>
        <taxon>Bacillati</taxon>
        <taxon>Bacillota</taxon>
        <taxon>Bacilli</taxon>
        <taxon>Bacillales</taxon>
        <taxon>Bacillaceae</taxon>
        <taxon>Calidifontibacillus/Schinkia group</taxon>
        <taxon>Schinkia</taxon>
    </lineage>
</organism>
<dbReference type="GO" id="GO:0005525">
    <property type="term" value="F:GTP binding"/>
    <property type="evidence" value="ECO:0007669"/>
    <property type="project" value="UniProtKB-UniRule"/>
</dbReference>
<dbReference type="GO" id="GO:0000049">
    <property type="term" value="F:tRNA binding"/>
    <property type="evidence" value="ECO:0007669"/>
    <property type="project" value="UniProtKB-KW"/>
</dbReference>
<dbReference type="InterPro" id="IPR006298">
    <property type="entry name" value="BipA"/>
</dbReference>
<dbReference type="InterPro" id="IPR000640">
    <property type="entry name" value="EFG_V-like"/>
</dbReference>
<dbReference type="InterPro" id="IPR009000">
    <property type="entry name" value="Transl_B-barrel_sf"/>
</dbReference>
<dbReference type="CDD" id="cd16263">
    <property type="entry name" value="BipA_III"/>
    <property type="match status" value="1"/>
</dbReference>
<dbReference type="NCBIfam" id="TIGR00231">
    <property type="entry name" value="small_GTP"/>
    <property type="match status" value="1"/>
</dbReference>
<keyword evidence="4" id="KW-0378">Hydrolase</keyword>
<keyword evidence="4" id="KW-0699">rRNA-binding</keyword>
<dbReference type="InterPro" id="IPR047042">
    <property type="entry name" value="BipA_II"/>
</dbReference>
<dbReference type="GO" id="GO:0005829">
    <property type="term" value="C:cytosol"/>
    <property type="evidence" value="ECO:0007669"/>
    <property type="project" value="TreeGrafter"/>
</dbReference>
<comment type="subunit">
    <text evidence="4">Monomer.</text>
</comment>
<dbReference type="GO" id="GO:0009409">
    <property type="term" value="P:response to cold"/>
    <property type="evidence" value="ECO:0007669"/>
    <property type="project" value="UniProtKB-ARBA"/>
</dbReference>
<dbReference type="Pfam" id="PF03144">
    <property type="entry name" value="GTP_EFTU_D2"/>
    <property type="match status" value="1"/>
</dbReference>
<comment type="subcellular location">
    <subcellularLocation>
        <location evidence="4">Cytoplasm</location>
    </subcellularLocation>
    <text evidence="4">Binds to ribosomes.</text>
</comment>
<comment type="caution">
    <text evidence="6">The sequence shown here is derived from an EMBL/GenBank/DDBJ whole genome shotgun (WGS) entry which is preliminary data.</text>
</comment>
<dbReference type="Gene3D" id="2.40.30.10">
    <property type="entry name" value="Translation factors"/>
    <property type="match status" value="1"/>
</dbReference>
<dbReference type="InterPro" id="IPR004161">
    <property type="entry name" value="EFTu-like_2"/>
</dbReference>
<feature type="domain" description="Tr-type G" evidence="5">
    <location>
        <begin position="5"/>
        <end position="200"/>
    </location>
</feature>
<dbReference type="Gene3D" id="2.40.50.250">
    <property type="entry name" value="bipa protein"/>
    <property type="match status" value="1"/>
</dbReference>
<dbReference type="GO" id="GO:0000027">
    <property type="term" value="P:ribosomal large subunit assembly"/>
    <property type="evidence" value="ECO:0007669"/>
    <property type="project" value="UniProtKB-UniRule"/>
</dbReference>
<dbReference type="SUPFAM" id="SSF54980">
    <property type="entry name" value="EF-G C-terminal domain-like"/>
    <property type="match status" value="2"/>
</dbReference>
<dbReference type="CDD" id="cd03691">
    <property type="entry name" value="BipA_TypA_II"/>
    <property type="match status" value="1"/>
</dbReference>
<sequence length="612" mass="68738">MNLRQDIRNIAIIAHVDHGKTTLVDKLLQQSGTFRSNEHVDERAMDSGDIERERGITILAKNTAINYKGTRINIMDTPGHADFGGEVERIMKMVDGVLLVVDAYEGCMPQTRFVLKKALEQKLTPIVVVNKIDRDFARPEEVVDEVLDLFIELGADEEQLEFPVIYASGINGTASLNHHTQDEDMTVLFEAVIEHIPAPIDNREEPLQFQVALLDYNDYVGRIGIGRVFRGTMKVGQQVALMKLDGSVKQFRVTKIFGFIGLKRVEIQEAYPGDLVAVSGMEEINVGETVCPVEHQEALPVLRIDEPTLQMTFLVNNSPFAGREGKWITSRKLEERLRQQLQTDVSLRVDNTESPDAWIVSGRGELHLSILIENMRREGYELQVSKPEVIIREIDGVKCEPVERVQIDVPEEHTGAIIESLGSRKGEMLDMVNNGNGQVRMEFLIPSRGLIGYTTDFMTLTRGFGIINHSFDSYKPVIHGQVGGRRQGVLVSIEAGKATAYSIQALEDRGVIFIEPGTEVYEGMIVGEHTRENDLSVNIVKVKHATNVRSATKDTTVTIKKARTMSLEQSLEYLNDDEYCEVTPQSIRLRKKLLNTNEREKAAKKNKYAVVE</sequence>
<dbReference type="FunFam" id="3.40.50.300:FF:000055">
    <property type="entry name" value="GTP-binding protein TypA"/>
    <property type="match status" value="1"/>
</dbReference>
<dbReference type="InterPro" id="IPR047041">
    <property type="entry name" value="BipA_GTP-bd_dom"/>
</dbReference>
<dbReference type="InterPro" id="IPR041095">
    <property type="entry name" value="EFG_II"/>
</dbReference>
<dbReference type="PRINTS" id="PR00315">
    <property type="entry name" value="ELONGATNFCT"/>
</dbReference>
<accession>K6D7L8</accession>
<dbReference type="GO" id="GO:0019843">
    <property type="term" value="F:rRNA binding"/>
    <property type="evidence" value="ECO:0007669"/>
    <property type="project" value="UniProtKB-KW"/>
</dbReference>
<comment type="catalytic activity">
    <reaction evidence="3 4">
        <text>GTP + H2O = GDP + phosphate + H(+)</text>
        <dbReference type="Rhea" id="RHEA:19669"/>
        <dbReference type="ChEBI" id="CHEBI:15377"/>
        <dbReference type="ChEBI" id="CHEBI:15378"/>
        <dbReference type="ChEBI" id="CHEBI:37565"/>
        <dbReference type="ChEBI" id="CHEBI:43474"/>
        <dbReference type="ChEBI" id="CHEBI:58189"/>
    </reaction>
</comment>
<dbReference type="Pfam" id="PF00679">
    <property type="entry name" value="EFG_C"/>
    <property type="match status" value="1"/>
</dbReference>
<evidence type="ECO:0000313" key="6">
    <source>
        <dbReference type="EMBL" id="EKN68492.1"/>
    </source>
</evidence>
<feature type="binding site" evidence="4">
    <location>
        <begin position="17"/>
        <end position="22"/>
    </location>
    <ligand>
        <name>GTP</name>
        <dbReference type="ChEBI" id="CHEBI:37565"/>
    </ligand>
</feature>
<keyword evidence="1 4" id="KW-0547">Nucleotide-binding</keyword>
<evidence type="ECO:0000256" key="4">
    <source>
        <dbReference type="HAMAP-Rule" id="MF_00849"/>
    </source>
</evidence>
<dbReference type="InterPro" id="IPR042116">
    <property type="entry name" value="TypA/BipA_C"/>
</dbReference>
<dbReference type="FunFam" id="3.30.70.240:FF:000002">
    <property type="entry name" value="GTP-binding protein TypA"/>
    <property type="match status" value="1"/>
</dbReference>
<dbReference type="InterPro" id="IPR005225">
    <property type="entry name" value="Small_GTP-bd"/>
</dbReference>
<dbReference type="SMART" id="SM00838">
    <property type="entry name" value="EFG_C"/>
    <property type="match status" value="1"/>
</dbReference>
<dbReference type="STRING" id="1131731.BAZO_04110"/>
<keyword evidence="4" id="KW-0694">RNA-binding</keyword>
<dbReference type="Pfam" id="PF21018">
    <property type="entry name" value="BipA_C"/>
    <property type="match status" value="1"/>
</dbReference>
<keyword evidence="2 4" id="KW-0342">GTP-binding</keyword>
<reference evidence="6 7" key="1">
    <citation type="journal article" date="2012" name="Front. Microbiol.">
        <title>Redundancy and modularity in membrane-associated dissimilatory nitrate reduction in Bacillus.</title>
        <authorList>
            <person name="Heylen K."/>
            <person name="Keltjens J."/>
        </authorList>
    </citation>
    <scope>NUCLEOTIDE SEQUENCE [LARGE SCALE GENOMIC DNA]</scope>
    <source>
        <strain evidence="6 7">LMG 9581</strain>
    </source>
</reference>
<dbReference type="InterPro" id="IPR035651">
    <property type="entry name" value="BipA_V"/>
</dbReference>
<name>K6D7L8_SCHAZ</name>
<dbReference type="GeneID" id="89469168"/>
<comment type="similarity">
    <text evidence="4">Belongs to the TRAFAC class translation factor GTPase superfamily. Classic translation factor GTPase family. BipA subfamily.</text>
</comment>
<dbReference type="NCBIfam" id="TIGR01394">
    <property type="entry name" value="TypA_BipA"/>
    <property type="match status" value="1"/>
</dbReference>
<evidence type="ECO:0000259" key="5">
    <source>
        <dbReference type="PROSITE" id="PS51722"/>
    </source>
</evidence>
<dbReference type="Pfam" id="PF00009">
    <property type="entry name" value="GTP_EFTU"/>
    <property type="match status" value="1"/>
</dbReference>
<dbReference type="GO" id="GO:0010467">
    <property type="term" value="P:gene expression"/>
    <property type="evidence" value="ECO:0007669"/>
    <property type="project" value="UniProtKB-ARBA"/>
</dbReference>
<dbReference type="FunFam" id="2.40.30.10:FF:000016">
    <property type="entry name" value="GTP-binding protein TypA"/>
    <property type="match status" value="1"/>
</dbReference>
<dbReference type="InterPro" id="IPR035647">
    <property type="entry name" value="EFG_III/V"/>
</dbReference>
<evidence type="ECO:0000256" key="3">
    <source>
        <dbReference type="ARBA" id="ARBA00048548"/>
    </source>
</evidence>
<dbReference type="PROSITE" id="PS51722">
    <property type="entry name" value="G_TR_2"/>
    <property type="match status" value="1"/>
</dbReference>
<dbReference type="EMBL" id="AJLR01000039">
    <property type="protein sequence ID" value="EKN68492.1"/>
    <property type="molecule type" value="Genomic_DNA"/>
</dbReference>
<dbReference type="PROSITE" id="PS00301">
    <property type="entry name" value="G_TR_1"/>
    <property type="match status" value="1"/>
</dbReference>
<dbReference type="InterPro" id="IPR047043">
    <property type="entry name" value="BipA_III"/>
</dbReference>
<protein>
    <recommendedName>
        <fullName evidence="4">Large ribosomal subunit assembly factor BipA</fullName>
        <ecNumber evidence="4">3.6.5.-</ecNumber>
    </recommendedName>
    <alternativeName>
        <fullName evidence="4">GTP-binding protein BipA</fullName>
    </alternativeName>
</protein>
<dbReference type="InterPro" id="IPR027417">
    <property type="entry name" value="P-loop_NTPase"/>
</dbReference>
<keyword evidence="4" id="KW-0963">Cytoplasm</keyword>
<dbReference type="Gene3D" id="3.40.50.300">
    <property type="entry name" value="P-loop containing nucleotide triphosphate hydrolases"/>
    <property type="match status" value="1"/>
</dbReference>
<keyword evidence="4" id="KW-0820">tRNA-binding</keyword>
<feature type="binding site" evidence="4">
    <location>
        <begin position="130"/>
        <end position="133"/>
    </location>
    <ligand>
        <name>GTP</name>
        <dbReference type="ChEBI" id="CHEBI:37565"/>
    </ligand>
</feature>
<dbReference type="GO" id="GO:1990904">
    <property type="term" value="C:ribonucleoprotein complex"/>
    <property type="evidence" value="ECO:0007669"/>
    <property type="project" value="TreeGrafter"/>
</dbReference>
<dbReference type="SUPFAM" id="SSF50447">
    <property type="entry name" value="Translation proteins"/>
    <property type="match status" value="1"/>
</dbReference>
<keyword evidence="7" id="KW-1185">Reference proteome</keyword>
<dbReference type="PANTHER" id="PTHR42908">
    <property type="entry name" value="TRANSLATION ELONGATION FACTOR-RELATED"/>
    <property type="match status" value="1"/>
</dbReference>
<dbReference type="Pfam" id="PF14492">
    <property type="entry name" value="EFG_III"/>
    <property type="match status" value="1"/>
</dbReference>
<dbReference type="PATRIC" id="fig|1131731.3.peg.854"/>
<dbReference type="Gene3D" id="3.30.70.240">
    <property type="match status" value="1"/>
</dbReference>
<dbReference type="GO" id="GO:0043022">
    <property type="term" value="F:ribosome binding"/>
    <property type="evidence" value="ECO:0007669"/>
    <property type="project" value="UniProtKB-UniRule"/>
</dbReference>
<dbReference type="CDD" id="cd03710">
    <property type="entry name" value="BipA_TypA_C"/>
    <property type="match status" value="1"/>
</dbReference>
<dbReference type="HAMAP" id="MF_00849">
    <property type="entry name" value="BipA"/>
    <property type="match status" value="1"/>
</dbReference>
<dbReference type="FunFam" id="3.30.70.870:FF:000003">
    <property type="entry name" value="GTP-binding protein TypA"/>
    <property type="match status" value="1"/>
</dbReference>
<dbReference type="CDD" id="cd01891">
    <property type="entry name" value="TypA_BipA"/>
    <property type="match status" value="1"/>
</dbReference>